<evidence type="ECO:0000256" key="2">
    <source>
        <dbReference type="ARBA" id="ARBA00023295"/>
    </source>
</evidence>
<dbReference type="SUPFAM" id="SSF63829">
    <property type="entry name" value="Calcium-dependent phosphotriesterase"/>
    <property type="match status" value="1"/>
</dbReference>
<accession>A0A1H3TXW9</accession>
<feature type="domain" description="Fibronectin type-III" evidence="6">
    <location>
        <begin position="537"/>
        <end position="632"/>
    </location>
</feature>
<dbReference type="PROSITE" id="PS50853">
    <property type="entry name" value="FN3"/>
    <property type="match status" value="3"/>
</dbReference>
<evidence type="ECO:0000313" key="8">
    <source>
        <dbReference type="Proteomes" id="UP000199632"/>
    </source>
</evidence>
<evidence type="ECO:0000256" key="3">
    <source>
        <dbReference type="ARBA" id="ARBA00023326"/>
    </source>
</evidence>
<feature type="domain" description="Fibronectin type-III" evidence="6">
    <location>
        <begin position="633"/>
        <end position="719"/>
    </location>
</feature>
<dbReference type="Pfam" id="PF00041">
    <property type="entry name" value="fn3"/>
    <property type="match status" value="3"/>
</dbReference>
<keyword evidence="8" id="KW-1185">Reference proteome</keyword>
<keyword evidence="3" id="KW-0624">Polysaccharide degradation</keyword>
<evidence type="ECO:0000313" key="7">
    <source>
        <dbReference type="EMBL" id="SDZ54942.1"/>
    </source>
</evidence>
<dbReference type="PANTHER" id="PTHR13817:SF73">
    <property type="entry name" value="FIBRONECTIN TYPE-III DOMAIN-CONTAINING PROTEIN"/>
    <property type="match status" value="1"/>
</dbReference>
<keyword evidence="5" id="KW-0472">Membrane</keyword>
<dbReference type="STRING" id="137265.SAMN05421684_6557"/>
<dbReference type="Gene3D" id="2.60.40.10">
    <property type="entry name" value="Immunoglobulins"/>
    <property type="match status" value="3"/>
</dbReference>
<feature type="transmembrane region" description="Helical" evidence="5">
    <location>
        <begin position="39"/>
        <end position="62"/>
    </location>
</feature>
<reference evidence="8" key="1">
    <citation type="submission" date="2016-10" db="EMBL/GenBank/DDBJ databases">
        <authorList>
            <person name="Varghese N."/>
            <person name="Submissions S."/>
        </authorList>
    </citation>
    <scope>NUCLEOTIDE SEQUENCE [LARGE SCALE GENOMIC DNA]</scope>
    <source>
        <strain evidence="8">DSM 44718</strain>
    </source>
</reference>
<feature type="compositionally biased region" description="Basic and acidic residues" evidence="4">
    <location>
        <begin position="428"/>
        <end position="443"/>
    </location>
</feature>
<evidence type="ECO:0000256" key="5">
    <source>
        <dbReference type="SAM" id="Phobius"/>
    </source>
</evidence>
<keyword evidence="2" id="KW-0378">Hydrolase</keyword>
<dbReference type="InterPro" id="IPR036116">
    <property type="entry name" value="FN3_sf"/>
</dbReference>
<keyword evidence="3" id="KW-0119">Carbohydrate metabolism</keyword>
<dbReference type="AlphaFoldDB" id="A0A1H3TXW9"/>
<proteinExistence type="predicted"/>
<dbReference type="SMART" id="SM00060">
    <property type="entry name" value="FN3"/>
    <property type="match status" value="3"/>
</dbReference>
<dbReference type="GO" id="GO:0000272">
    <property type="term" value="P:polysaccharide catabolic process"/>
    <property type="evidence" value="ECO:0007669"/>
    <property type="project" value="UniProtKB-KW"/>
</dbReference>
<feature type="domain" description="Fibronectin type-III" evidence="6">
    <location>
        <begin position="445"/>
        <end position="534"/>
    </location>
</feature>
<keyword evidence="1" id="KW-0677">Repeat</keyword>
<dbReference type="InterPro" id="IPR013783">
    <property type="entry name" value="Ig-like_fold"/>
</dbReference>
<dbReference type="CDD" id="cd00063">
    <property type="entry name" value="FN3"/>
    <property type="match status" value="3"/>
</dbReference>
<evidence type="ECO:0000256" key="4">
    <source>
        <dbReference type="SAM" id="MobiDB-lite"/>
    </source>
</evidence>
<dbReference type="EMBL" id="FNQB01000003">
    <property type="protein sequence ID" value="SDZ54942.1"/>
    <property type="molecule type" value="Genomic_DNA"/>
</dbReference>
<evidence type="ECO:0000259" key="6">
    <source>
        <dbReference type="PROSITE" id="PS50853"/>
    </source>
</evidence>
<dbReference type="Proteomes" id="UP000199632">
    <property type="component" value="Unassembled WGS sequence"/>
</dbReference>
<dbReference type="InterPro" id="IPR003961">
    <property type="entry name" value="FN3_dom"/>
</dbReference>
<feature type="region of interest" description="Disordered" evidence="4">
    <location>
        <begin position="419"/>
        <end position="455"/>
    </location>
</feature>
<dbReference type="SUPFAM" id="SSF49265">
    <property type="entry name" value="Fibronectin type III"/>
    <property type="match status" value="2"/>
</dbReference>
<keyword evidence="5" id="KW-0812">Transmembrane</keyword>
<name>A0A1H3TXW9_9ACTN</name>
<keyword evidence="5" id="KW-1133">Transmembrane helix</keyword>
<sequence length="902" mass="92977">MATTDNGTMTGADGAAEDLDKALDAALGKPKRRIPRGGLVTGGVVIALVAAMGFTVLGLGVADNAVANYDASSWLWSRAKSEVARVNGLTGRVDTRVPVAQSRNHAMQVTQTDRFLILRDLATGQVSSLDLATLQVMATTRTTSGLGVSVAMRDDAAFVIDAPQGVVRQLDPRSLVPIGEPVRYPPGISGGTFDGTGRLWVAVPSEGTVSAITPAPLPSAPADPLPTGAALVGVSNPGSGGSGGGVSPALVKTVTVADPSHDLAVSTLDDGVAVLDRTTGALTTVRGDREHQVALQLPGIGAVPPRTNGSRVPVTVAEGRQVLVVGEGGPVSQFKVPGDGADLRPAVAWAGRFYCADERTGSVYVFDERGQLVDTIEIKGANGPLELEVRENYLFINAPNSSTARVVDDKHHVRVVDKYADDVLGGDPPKDPPKPPPVKEDVVTKPSAPRSVTATAGDKLARVSWRAASDYGSSITKYVVEGGPQPVEVGARQRSIEIKGLTNGETYRFSVHAVNGKGAGPAKRGNPVVPTADVPDAPASVTAEARPDGTVRVSWPAANGQGNRIAKYSVTATTAGATAPAGESTKTELIVAAGELDYGTQYAFTVVAVSDKGAASTPSPASDTVVPFTVPDKPLNVDAVAPNEPGTITVSWGAPPDNGRPITEYVVTINGQTLRTTATTQKVTGLPEGEAATATVRAVNEAGEGPTDAATATTIAKPTVTLGTARVSSTTVTVPVTVNDNGSAAQCQVTISYDGRSEASGWRACGEIAVNAWRAGTTFSFVASARNNAGQVDQPARNATTTAVNGLVYCVDPAGEYCGGGIGIYTGTRQVASEAVGDTPNGARYTAWCKKAGTNIKAVQYNGNKASTWWVQITFRGNARYIPFAWLNLDNGDNINGLPTCV</sequence>
<dbReference type="InterPro" id="IPR050964">
    <property type="entry name" value="Striated_Muscle_Regulatory"/>
</dbReference>
<keyword evidence="2" id="KW-0326">Glycosidase</keyword>
<dbReference type="GO" id="GO:0016798">
    <property type="term" value="F:hydrolase activity, acting on glycosyl bonds"/>
    <property type="evidence" value="ECO:0007669"/>
    <property type="project" value="UniProtKB-KW"/>
</dbReference>
<evidence type="ECO:0000256" key="1">
    <source>
        <dbReference type="ARBA" id="ARBA00022737"/>
    </source>
</evidence>
<gene>
    <name evidence="7" type="ORF">SAMN05421684_6557</name>
</gene>
<organism evidence="7 8">
    <name type="scientific">Asanoa ishikariensis</name>
    <dbReference type="NCBI Taxonomy" id="137265"/>
    <lineage>
        <taxon>Bacteria</taxon>
        <taxon>Bacillati</taxon>
        <taxon>Actinomycetota</taxon>
        <taxon>Actinomycetes</taxon>
        <taxon>Micromonosporales</taxon>
        <taxon>Micromonosporaceae</taxon>
        <taxon>Asanoa</taxon>
    </lineage>
</organism>
<dbReference type="PANTHER" id="PTHR13817">
    <property type="entry name" value="TITIN"/>
    <property type="match status" value="1"/>
</dbReference>
<protein>
    <submittedName>
        <fullName evidence="7">Fibronectin type III domain-containing protein</fullName>
    </submittedName>
</protein>